<sequence>MTLYTARKVYNPLATKLGAGRPTSGHLIRFSLVGDAGGSAAQRDSHFSIYGDDPDIAAISQFPDAAWDPAQPDVGAMHGITWITMADLHHDATGHEPIAAVVCVGDVVFLNITLSSTIKHIVRLDGEDLNGVTVLVMSLLNHFPTLREVCWADDVTRAGRDRADWSTITNKCKIRDVTMVFGGQRYDQSIPGDELALGALGLVGGSDDPNRRRRMTGKRLMKYKAGGAALAERQMPYGWCHKKDKHGRSVQEGNRGLVPEAQPEMAAVYASLYQAHADDETYQDITARLAAYEAEGLIVRRDHTDLDNTFARTLGDDNASYGAAKSFFCRSDSNPRVIPSDLDIARYLEGEDPAEVFDADVRFFIAKVELVRTGRYFRRLNNDIRGRNIVLDGIPATYRDDLDEYGYFDVISAPWEWPTDDQGNEIPRFGVPDRVCRQVAARLLRELRAPKAPTGGQAHHAPTRRALQCFTSWLTAPGTLGAKYDDEATQWGVQARVNNSGRANLVLLFRRQSAGEGSRYERGWSYFGSGETKPDHIDATFSLTELEASVAHHLDRGVQQLLDPSSIAHLTEAQHRSDDPDPTATWRHQITLKLSDKKPLEDEAKGHRTMAAISAGAGDEAEARAYATQAAEVAAKVVALDADIARLEAKISKHESGTPSLRHDRADVSVAVHLVAGLESAARNNGESPAKFGTLCDETFIDWRFHVDGEDVVWSCTALLPLATGGHAQLPLTGRIRNVRARTGKSLATTDTVVRYLFEEGRDLTATADLLQVTRETLLKKRVMPWLVANGVTARGAKCALVDHPIPEVRRELHRWVTRAADGSTQPSTSAYTERLRSTYTDPDLSWGDAAVPDDTAWIADAIRLLTADTATRRHGLPVLDVALALGKSEHEIRELVKPQRRSAGFTRPVYLAYANQAKTHVKAVPCPHGRCRGRRFAAHVSLLPEVAASGYGVICSHCRRTPAQDGAWPVTQFPSAYLGRWTSTGGSGSLREAPRTIRSPR</sequence>
<dbReference type="AlphaFoldDB" id="A0A6J7IR81"/>
<reference evidence="1" key="1">
    <citation type="submission" date="2020-05" db="EMBL/GenBank/DDBJ databases">
        <authorList>
            <person name="Chiriac C."/>
            <person name="Salcher M."/>
            <person name="Ghai R."/>
            <person name="Kavagutti S V."/>
        </authorList>
    </citation>
    <scope>NUCLEOTIDE SEQUENCE</scope>
</reference>
<protein>
    <submittedName>
        <fullName evidence="1">Unannotated protein</fullName>
    </submittedName>
</protein>
<proteinExistence type="predicted"/>
<accession>A0A6J7IR81</accession>
<evidence type="ECO:0000313" key="1">
    <source>
        <dbReference type="EMBL" id="CAB4932677.1"/>
    </source>
</evidence>
<organism evidence="1">
    <name type="scientific">freshwater metagenome</name>
    <dbReference type="NCBI Taxonomy" id="449393"/>
    <lineage>
        <taxon>unclassified sequences</taxon>
        <taxon>metagenomes</taxon>
        <taxon>ecological metagenomes</taxon>
    </lineage>
</organism>
<gene>
    <name evidence="1" type="ORF">UFOPK3662_01332</name>
</gene>
<dbReference type="EMBL" id="CAFBMW010000008">
    <property type="protein sequence ID" value="CAB4932677.1"/>
    <property type="molecule type" value="Genomic_DNA"/>
</dbReference>
<name>A0A6J7IR81_9ZZZZ</name>